<evidence type="ECO:0000256" key="2">
    <source>
        <dbReference type="ARBA" id="ARBA00022722"/>
    </source>
</evidence>
<keyword evidence="5" id="KW-0255">Endonuclease</keyword>
<protein>
    <submittedName>
        <fullName evidence="5">Metal-dependent hydrolase, endonuclease/exonuclease/phosphatase family</fullName>
    </submittedName>
</protein>
<accession>A0A1G8E548</accession>
<organism evidence="5 6">
    <name type="scientific">Myroides phaeus</name>
    <dbReference type="NCBI Taxonomy" id="702745"/>
    <lineage>
        <taxon>Bacteria</taxon>
        <taxon>Pseudomonadati</taxon>
        <taxon>Bacteroidota</taxon>
        <taxon>Flavobacteriia</taxon>
        <taxon>Flavobacteriales</taxon>
        <taxon>Flavobacteriaceae</taxon>
        <taxon>Myroides</taxon>
    </lineage>
</organism>
<dbReference type="InterPro" id="IPR016202">
    <property type="entry name" value="DNase_I"/>
</dbReference>
<dbReference type="PANTHER" id="PTHR11371:SF31">
    <property type="entry name" value="EXTRACELLULAR NUCLEASE"/>
    <property type="match status" value="1"/>
</dbReference>
<dbReference type="GO" id="GO:0004527">
    <property type="term" value="F:exonuclease activity"/>
    <property type="evidence" value="ECO:0007669"/>
    <property type="project" value="UniProtKB-KW"/>
</dbReference>
<dbReference type="InterPro" id="IPR036691">
    <property type="entry name" value="Endo/exonu/phosph_ase_sf"/>
</dbReference>
<feature type="domain" description="Endonuclease/exonuclease/phosphatase" evidence="4">
    <location>
        <begin position="30"/>
        <end position="265"/>
    </location>
</feature>
<evidence type="ECO:0000313" key="5">
    <source>
        <dbReference type="EMBL" id="SDH64840.1"/>
    </source>
</evidence>
<comment type="similarity">
    <text evidence="1">Belongs to the DNase I family.</text>
</comment>
<gene>
    <name evidence="5" type="ORF">SAMN05421818_10960</name>
</gene>
<dbReference type="GO" id="GO:0006308">
    <property type="term" value="P:DNA catabolic process"/>
    <property type="evidence" value="ECO:0007669"/>
    <property type="project" value="InterPro"/>
</dbReference>
<keyword evidence="5" id="KW-0269">Exonuclease</keyword>
<dbReference type="SUPFAM" id="SSF56219">
    <property type="entry name" value="DNase I-like"/>
    <property type="match status" value="1"/>
</dbReference>
<evidence type="ECO:0000256" key="1">
    <source>
        <dbReference type="ARBA" id="ARBA00007359"/>
    </source>
</evidence>
<proteinExistence type="inferred from homology"/>
<dbReference type="STRING" id="702745.SAMN05421818_10960"/>
<name>A0A1G8E548_9FLAO</name>
<keyword evidence="6" id="KW-1185">Reference proteome</keyword>
<dbReference type="GO" id="GO:0004519">
    <property type="term" value="F:endonuclease activity"/>
    <property type="evidence" value="ECO:0007669"/>
    <property type="project" value="UniProtKB-KW"/>
</dbReference>
<evidence type="ECO:0000313" key="6">
    <source>
        <dbReference type="Proteomes" id="UP000243588"/>
    </source>
</evidence>
<dbReference type="SMART" id="SM00476">
    <property type="entry name" value="DNaseIc"/>
    <property type="match status" value="1"/>
</dbReference>
<dbReference type="Gene3D" id="3.60.10.10">
    <property type="entry name" value="Endonuclease/exonuclease/phosphatase"/>
    <property type="match status" value="1"/>
</dbReference>
<evidence type="ECO:0000256" key="3">
    <source>
        <dbReference type="ARBA" id="ARBA00022801"/>
    </source>
</evidence>
<dbReference type="CDD" id="cd10283">
    <property type="entry name" value="MnuA_DNase1-like"/>
    <property type="match status" value="1"/>
</dbReference>
<dbReference type="Proteomes" id="UP000243588">
    <property type="component" value="Unassembled WGS sequence"/>
</dbReference>
<evidence type="ECO:0000259" key="4">
    <source>
        <dbReference type="Pfam" id="PF03372"/>
    </source>
</evidence>
<dbReference type="RefSeq" id="WP_090407858.1">
    <property type="nucleotide sequence ID" value="NZ_FNDQ01000009.1"/>
</dbReference>
<dbReference type="Pfam" id="PF03372">
    <property type="entry name" value="Exo_endo_phos"/>
    <property type="match status" value="1"/>
</dbReference>
<keyword evidence="3 5" id="KW-0378">Hydrolase</keyword>
<dbReference type="GO" id="GO:0004536">
    <property type="term" value="F:DNA nuclease activity"/>
    <property type="evidence" value="ECO:0007669"/>
    <property type="project" value="InterPro"/>
</dbReference>
<dbReference type="PANTHER" id="PTHR11371">
    <property type="entry name" value="DEOXYRIBONUCLEASE"/>
    <property type="match status" value="1"/>
</dbReference>
<keyword evidence="2" id="KW-0540">Nuclease</keyword>
<reference evidence="6" key="1">
    <citation type="submission" date="2016-10" db="EMBL/GenBank/DDBJ databases">
        <authorList>
            <person name="Varghese N."/>
            <person name="Submissions S."/>
        </authorList>
    </citation>
    <scope>NUCLEOTIDE SEQUENCE [LARGE SCALE GENOMIC DNA]</scope>
    <source>
        <strain evidence="6">DSM 23313</strain>
    </source>
</reference>
<sequence>MPKFKFLKLLIVLIFTTLLSSHLFSQVKVMTWNLQNIGKSKSDETITYIAKVIKQTDIIAIQEVVTNPSGAQAIAKLHDELNRKSGAKWEYVISDPTESSPYRSERYAYLWKTKTVKIKGKPFLEPTYKEDIEREPYFATFIYKGKEFTISSLHALPKKHQPETEIKYLKFLPDLYPDHNLIFLGDFNLPESHSVFNPLKKQGYISSFEKQKTSLRQKCINGDCLASEYDNILIHPKKVDLVKAKPIYFFEDFEDIAEARKVSDHIPIMIEINLL</sequence>
<dbReference type="EMBL" id="FNDQ01000009">
    <property type="protein sequence ID" value="SDH64840.1"/>
    <property type="molecule type" value="Genomic_DNA"/>
</dbReference>
<dbReference type="AlphaFoldDB" id="A0A1G8E548"/>
<dbReference type="InterPro" id="IPR005135">
    <property type="entry name" value="Endo/exonuclease/phosphatase"/>
</dbReference>